<dbReference type="STRING" id="1798649.A3B13_03600"/>
<dbReference type="AlphaFoldDB" id="A0A1G2CIU4"/>
<dbReference type="EMBL" id="MHKZ01000005">
    <property type="protein sequence ID" value="OGZ01167.1"/>
    <property type="molecule type" value="Genomic_DNA"/>
</dbReference>
<comment type="caution">
    <text evidence="2">The sequence shown here is derived from an EMBL/GenBank/DDBJ whole genome shotgun (WGS) entry which is preliminary data.</text>
</comment>
<feature type="transmembrane region" description="Helical" evidence="1">
    <location>
        <begin position="173"/>
        <end position="191"/>
    </location>
</feature>
<evidence type="ECO:0000313" key="3">
    <source>
        <dbReference type="Proteomes" id="UP000176287"/>
    </source>
</evidence>
<proteinExistence type="predicted"/>
<accession>A0A1G2CIU4</accession>
<feature type="transmembrane region" description="Helical" evidence="1">
    <location>
        <begin position="85"/>
        <end position="103"/>
    </location>
</feature>
<keyword evidence="1" id="KW-0812">Transmembrane</keyword>
<feature type="transmembrane region" description="Helical" evidence="1">
    <location>
        <begin position="148"/>
        <end position="167"/>
    </location>
</feature>
<feature type="transmembrane region" description="Helical" evidence="1">
    <location>
        <begin position="55"/>
        <end position="73"/>
    </location>
</feature>
<keyword evidence="1" id="KW-0472">Membrane</keyword>
<evidence type="ECO:0000313" key="2">
    <source>
        <dbReference type="EMBL" id="OGZ01167.1"/>
    </source>
</evidence>
<dbReference type="Proteomes" id="UP000176287">
    <property type="component" value="Unassembled WGS sequence"/>
</dbReference>
<feature type="transmembrane region" description="Helical" evidence="1">
    <location>
        <begin position="300"/>
        <end position="322"/>
    </location>
</feature>
<organism evidence="2 3">
    <name type="scientific">Candidatus Liptonbacteria bacterium RIFCSPLOWO2_01_FULL_45_15</name>
    <dbReference type="NCBI Taxonomy" id="1798649"/>
    <lineage>
        <taxon>Bacteria</taxon>
        <taxon>Candidatus Liptoniibacteriota</taxon>
    </lineage>
</organism>
<evidence type="ECO:0000256" key="1">
    <source>
        <dbReference type="SAM" id="Phobius"/>
    </source>
</evidence>
<reference evidence="2 3" key="1">
    <citation type="journal article" date="2016" name="Nat. Commun.">
        <title>Thousands of microbial genomes shed light on interconnected biogeochemical processes in an aquifer system.</title>
        <authorList>
            <person name="Anantharaman K."/>
            <person name="Brown C.T."/>
            <person name="Hug L.A."/>
            <person name="Sharon I."/>
            <person name="Castelle C.J."/>
            <person name="Probst A.J."/>
            <person name="Thomas B.C."/>
            <person name="Singh A."/>
            <person name="Wilkins M.J."/>
            <person name="Karaoz U."/>
            <person name="Brodie E.L."/>
            <person name="Williams K.H."/>
            <person name="Hubbard S.S."/>
            <person name="Banfield J.F."/>
        </authorList>
    </citation>
    <scope>NUCLEOTIDE SEQUENCE [LARGE SCALE GENOMIC DNA]</scope>
</reference>
<protein>
    <submittedName>
        <fullName evidence="2">Uncharacterized protein</fullName>
    </submittedName>
</protein>
<keyword evidence="1" id="KW-1133">Transmembrane helix</keyword>
<feature type="transmembrane region" description="Helical" evidence="1">
    <location>
        <begin position="109"/>
        <end position="128"/>
    </location>
</feature>
<feature type="transmembrane region" description="Helical" evidence="1">
    <location>
        <begin position="278"/>
        <end position="294"/>
    </location>
</feature>
<sequence>MLSNLENTIRGTRGNLLEQIPAEKVIRPKGFYKSIAIDFLTVASAFYFGYSANNFLQTGGVVALSFGVFPLLLFSSLEVILTKSLLRRVFVLVLETIAILSFFLNEQIFYLAVAGGIFLVFSLWGEILSRSEILNCIEVRFLKSTFPLLNKTMTALAFIVIIFYLPHWDSKNIFISKPAFGGIFTFSTGFIHDFYPEINFNSSVNDLAKQITIYNLTGTHPYEDLPAPAQKTLLNEILSQTQEQLRKFLGSNLSGEETLRDVSYDLVLKSLVNWREQFGGWFIAAWLAVLFLIARSFGAIIIWLSALVSFLVYQLLMALNFIAIRGESTTKETVKFV</sequence>
<feature type="transmembrane region" description="Helical" evidence="1">
    <location>
        <begin position="30"/>
        <end position="49"/>
    </location>
</feature>
<name>A0A1G2CIU4_9BACT</name>
<gene>
    <name evidence="2" type="ORF">A3B13_03600</name>
</gene>